<evidence type="ECO:0000256" key="1">
    <source>
        <dbReference type="SAM" id="MobiDB-lite"/>
    </source>
</evidence>
<proteinExistence type="predicted"/>
<accession>A0A0F9QTR8</accession>
<name>A0A0F9QTR8_9ZZZZ</name>
<reference evidence="2" key="1">
    <citation type="journal article" date="2015" name="Nature">
        <title>Complex archaea that bridge the gap between prokaryotes and eukaryotes.</title>
        <authorList>
            <person name="Spang A."/>
            <person name="Saw J.H."/>
            <person name="Jorgensen S.L."/>
            <person name="Zaremba-Niedzwiedzka K."/>
            <person name="Martijn J."/>
            <person name="Lind A.E."/>
            <person name="van Eijk R."/>
            <person name="Schleper C."/>
            <person name="Guy L."/>
            <person name="Ettema T.J."/>
        </authorList>
    </citation>
    <scope>NUCLEOTIDE SEQUENCE</scope>
</reference>
<protein>
    <submittedName>
        <fullName evidence="2">Uncharacterized protein</fullName>
    </submittedName>
</protein>
<evidence type="ECO:0000313" key="2">
    <source>
        <dbReference type="EMBL" id="KKN16521.1"/>
    </source>
</evidence>
<organism evidence="2">
    <name type="scientific">marine sediment metagenome</name>
    <dbReference type="NCBI Taxonomy" id="412755"/>
    <lineage>
        <taxon>unclassified sequences</taxon>
        <taxon>metagenomes</taxon>
        <taxon>ecological metagenomes</taxon>
    </lineage>
</organism>
<sequence>MPESRSHKRAKGPARRTEVPISRGRRLDAKRGKYAIEVERSGSQKRIVKAISRLKTQTSSKKILRVPQSDMKKTVSITKKSGVKLSVTNLSKTKRRTVK</sequence>
<feature type="compositionally biased region" description="Basic residues" evidence="1">
    <location>
        <begin position="1"/>
        <end position="14"/>
    </location>
</feature>
<dbReference type="EMBL" id="LAZR01003607">
    <property type="protein sequence ID" value="KKN16521.1"/>
    <property type="molecule type" value="Genomic_DNA"/>
</dbReference>
<dbReference type="AlphaFoldDB" id="A0A0F9QTR8"/>
<feature type="region of interest" description="Disordered" evidence="1">
    <location>
        <begin position="1"/>
        <end position="27"/>
    </location>
</feature>
<gene>
    <name evidence="2" type="ORF">LCGC14_0975110</name>
</gene>
<comment type="caution">
    <text evidence="2">The sequence shown here is derived from an EMBL/GenBank/DDBJ whole genome shotgun (WGS) entry which is preliminary data.</text>
</comment>